<name>A0A0H3FYK6_ZYMMA</name>
<evidence type="ECO:0000256" key="1">
    <source>
        <dbReference type="ARBA" id="ARBA00005228"/>
    </source>
</evidence>
<dbReference type="RefSeq" id="WP_014500833.1">
    <property type="nucleotide sequence ID" value="NC_017262.1"/>
</dbReference>
<dbReference type="PANTHER" id="PTHR11757:SF19">
    <property type="entry name" value="PROLYL ENDOPEPTIDASE-LIKE"/>
    <property type="match status" value="1"/>
</dbReference>
<dbReference type="Gene3D" id="2.130.10.120">
    <property type="entry name" value="Prolyl oligopeptidase, N-terminal domain"/>
    <property type="match status" value="1"/>
</dbReference>
<dbReference type="Gene3D" id="3.40.50.1820">
    <property type="entry name" value="alpha/beta hydrolase"/>
    <property type="match status" value="1"/>
</dbReference>
<evidence type="ECO:0000259" key="6">
    <source>
        <dbReference type="Pfam" id="PF02897"/>
    </source>
</evidence>
<evidence type="ECO:0000256" key="2">
    <source>
        <dbReference type="ARBA" id="ARBA00022670"/>
    </source>
</evidence>
<evidence type="ECO:0000256" key="3">
    <source>
        <dbReference type="ARBA" id="ARBA00022801"/>
    </source>
</evidence>
<keyword evidence="2" id="KW-0645">Protease</keyword>
<dbReference type="OrthoDB" id="9801421at2"/>
<dbReference type="Proteomes" id="UP000001494">
    <property type="component" value="Chromosome"/>
</dbReference>
<evidence type="ECO:0000259" key="5">
    <source>
        <dbReference type="Pfam" id="PF00326"/>
    </source>
</evidence>
<dbReference type="PRINTS" id="PR00862">
    <property type="entry name" value="PROLIGOPTASE"/>
</dbReference>
<feature type="domain" description="Peptidase S9A N-terminal" evidence="6">
    <location>
        <begin position="10"/>
        <end position="411"/>
    </location>
</feature>
<evidence type="ECO:0000313" key="8">
    <source>
        <dbReference type="Proteomes" id="UP000001494"/>
    </source>
</evidence>
<proteinExistence type="inferred from homology"/>
<keyword evidence="4" id="KW-0720">Serine protease</keyword>
<dbReference type="EMBL" id="CP002850">
    <property type="protein sequence ID" value="AEH62850.1"/>
    <property type="molecule type" value="Genomic_DNA"/>
</dbReference>
<dbReference type="InterPro" id="IPR029058">
    <property type="entry name" value="AB_hydrolase_fold"/>
</dbReference>
<dbReference type="GO" id="GO:0004252">
    <property type="term" value="F:serine-type endopeptidase activity"/>
    <property type="evidence" value="ECO:0007669"/>
    <property type="project" value="UniProtKB-EC"/>
</dbReference>
<dbReference type="InterPro" id="IPR051543">
    <property type="entry name" value="Serine_Peptidase_S9A"/>
</dbReference>
<dbReference type="InterPro" id="IPR001375">
    <property type="entry name" value="Peptidase_S9_cat"/>
</dbReference>
<dbReference type="InterPro" id="IPR023302">
    <property type="entry name" value="Pept_S9A_N"/>
</dbReference>
<evidence type="ECO:0000256" key="4">
    <source>
        <dbReference type="ARBA" id="ARBA00022825"/>
    </source>
</evidence>
<sequence>MSQSSALPSPPVAQKRAHSFTLHGKTLQDEYAWLKDPHYPTVDDPDILDYLKQENAFFEQAMKPRAALTGQLFSEMKARLQEDEQAVPWQDGDYLYWWSFQSGSQYRAWYRRLMADTEDKKQILIDEAAEAESYDYFRLGALSISPDGRLAAWTCDNNGAERFTLQIRDLESGKDIETVSSVVNGAVVWSADSRAVLYTEVNDNWRNYRAMRHIIGEDSSQDREIYREQDDGFRVSLSRSQDRQWIFLESGNHQTSEIYLIPTDDIDSPPDLISPRKTGRLYSVDSGQGKLWILTNDNHVNFRLASASFDTASDWQTEIAGSDLLYLTGLHAFSDHLLLSARKEGLDQIILRHPDGQLEYIEFPEASYSVSFDHNPAYDPVYYRLRYESMVTPPTIYDYDPDSKTLRFLKRQEVPSGYDPEAYSSERLMIKARDGVSVPVTVVYRKDFEKDGEGKLLLYGYGAYGISIAPYFSTSRLSLLDRGFAYAIAHIRGGDDLGYQWYLDGKLEKRWNSFHDFSDVAKGLIEHHFTKSGKIAIHGGSAGGELMGVVSNTDPNLWGAVVAEVPFVDVLNTMLDESLPLTPGEWPEWGNPITDEKAFDLILSYSPYDNVKAQPYPPMLITGGLNDPRVTYWEPAKWTARLRATKSDNNELLCKINMGAGHGGKSGRYARLEETAEAYSFVISHLAD</sequence>
<dbReference type="eggNOG" id="COG1770">
    <property type="taxonomic scope" value="Bacteria"/>
</dbReference>
<comment type="similarity">
    <text evidence="1">Belongs to the peptidase S9A family.</text>
</comment>
<gene>
    <name evidence="7" type="ordered locus">Zmob_1016</name>
</gene>
<dbReference type="Pfam" id="PF02897">
    <property type="entry name" value="Peptidase_S9_N"/>
    <property type="match status" value="1"/>
</dbReference>
<dbReference type="HOGENOM" id="CLU_011290_0_2_5"/>
<dbReference type="InterPro" id="IPR002470">
    <property type="entry name" value="Peptidase_S9A"/>
</dbReference>
<protein>
    <submittedName>
        <fullName evidence="7">Oligopeptidase B</fullName>
        <ecNumber evidence="7">3.4.21.83</ecNumber>
    </submittedName>
</protein>
<dbReference type="KEGG" id="zmm:Zmob_1016"/>
<feature type="domain" description="Peptidase S9 prolyl oligopeptidase catalytic" evidence="5">
    <location>
        <begin position="471"/>
        <end position="686"/>
    </location>
</feature>
<accession>A0A0H3FYK6</accession>
<dbReference type="EC" id="3.4.21.83" evidence="7"/>
<dbReference type="SUPFAM" id="SSF50993">
    <property type="entry name" value="Peptidase/esterase 'gauge' domain"/>
    <property type="match status" value="1"/>
</dbReference>
<dbReference type="PANTHER" id="PTHR11757">
    <property type="entry name" value="PROTEASE FAMILY S9A OLIGOPEPTIDASE"/>
    <property type="match status" value="1"/>
</dbReference>
<reference evidence="7 8" key="1">
    <citation type="journal article" date="2011" name="J. Bacteriol.">
        <title>Genome sequence of the ethanol-producing Zymomonas mobilis subsp. mobilis lectotype strain ATCC 10988.</title>
        <authorList>
            <person name="Pappas K.M."/>
            <person name="Kouvelis V.N."/>
            <person name="Saunders E."/>
            <person name="Brettin T.S."/>
            <person name="Bruce D."/>
            <person name="Detter C."/>
            <person name="Balakireva M."/>
            <person name="Han C.S."/>
            <person name="Savvakis G."/>
            <person name="Kyrpides N.C."/>
            <person name="Typas M.A."/>
        </authorList>
    </citation>
    <scope>NUCLEOTIDE SEQUENCE [LARGE SCALE GENOMIC DNA]</scope>
    <source>
        <strain evidence="8">ATCC 10988 / DSM 424 / CCUG 17860 / LMG 404 / NCIMB 8938 / NRRL B-806 / ZM1</strain>
    </source>
</reference>
<keyword evidence="3 7" id="KW-0378">Hydrolase</keyword>
<evidence type="ECO:0000313" key="7">
    <source>
        <dbReference type="EMBL" id="AEH62850.1"/>
    </source>
</evidence>
<dbReference type="SUPFAM" id="SSF53474">
    <property type="entry name" value="alpha/beta-Hydrolases"/>
    <property type="match status" value="1"/>
</dbReference>
<dbReference type="GO" id="GO:0006508">
    <property type="term" value="P:proteolysis"/>
    <property type="evidence" value="ECO:0007669"/>
    <property type="project" value="UniProtKB-KW"/>
</dbReference>
<dbReference type="Pfam" id="PF00326">
    <property type="entry name" value="Peptidase_S9"/>
    <property type="match status" value="1"/>
</dbReference>
<organism evidence="7 8">
    <name type="scientific">Zymomonas mobilis subsp. mobilis (strain ATCC 10988 / DSM 424 / LMG 404 / NCIMB 8938 / NRRL B-806 / ZM1)</name>
    <dbReference type="NCBI Taxonomy" id="555217"/>
    <lineage>
        <taxon>Bacteria</taxon>
        <taxon>Pseudomonadati</taxon>
        <taxon>Pseudomonadota</taxon>
        <taxon>Alphaproteobacteria</taxon>
        <taxon>Sphingomonadales</taxon>
        <taxon>Zymomonadaceae</taxon>
        <taxon>Zymomonas</taxon>
    </lineage>
</organism>
<dbReference type="AlphaFoldDB" id="A0A0H3FYK6"/>